<evidence type="ECO:0000256" key="1">
    <source>
        <dbReference type="SAM" id="Phobius"/>
    </source>
</evidence>
<protein>
    <submittedName>
        <fullName evidence="2">Uncharacterized protein</fullName>
    </submittedName>
</protein>
<dbReference type="RefSeq" id="WP_147578515.1">
    <property type="nucleotide sequence ID" value="NZ_CABKVV010000012.1"/>
</dbReference>
<reference evidence="2 3" key="1">
    <citation type="submission" date="2022-06" db="EMBL/GenBank/DDBJ databases">
        <title>Isolation of gut microbiota from human fecal samples.</title>
        <authorList>
            <person name="Pamer E.G."/>
            <person name="Barat B."/>
            <person name="Waligurski E."/>
            <person name="Medina S."/>
            <person name="Paddock L."/>
            <person name="Mostad J."/>
        </authorList>
    </citation>
    <scope>NUCLEOTIDE SEQUENCE [LARGE SCALE GENOMIC DNA]</scope>
    <source>
        <strain evidence="2 3">DFI.9.73</strain>
    </source>
</reference>
<feature type="transmembrane region" description="Helical" evidence="1">
    <location>
        <begin position="308"/>
        <end position="326"/>
    </location>
</feature>
<sequence length="370" mass="40082">MKRITCISGLAVMLLISCTIISFFIERQMLPQAILAESRPVEGEHEKILLPSPAVKEDGGGTYVLMAETGDNWEEGLRVKRIPADRLERKGDLVVTNAAGKGRYVVYATKPLSDGQEIGGESLGGTRRDRYLVVPNSEAQLPETAGAGGFALLEKEEGFFLLADDSSSRPFMEERTQELIFGERLENVRVFSLQDAEYFFSCLPLLAAAAFLAFLPGVLWCAACRVLSCGKKGIAFCIGAFVSALACFCALPLLLGSASLPSSLLPEDNLFDLAHYGHEFSVIFACLGESSLSETGEFLHGCQKSSCLAGMILVCGFLLSAGLVAFERIKFPRCRPPGAPVRERILLLRPGSARGCRGPADGAAYRNRRR</sequence>
<feature type="transmembrane region" description="Helical" evidence="1">
    <location>
        <begin position="7"/>
        <end position="25"/>
    </location>
</feature>
<evidence type="ECO:0000313" key="2">
    <source>
        <dbReference type="EMBL" id="MCQ4838886.1"/>
    </source>
</evidence>
<dbReference type="PROSITE" id="PS51257">
    <property type="entry name" value="PROKAR_LIPOPROTEIN"/>
    <property type="match status" value="1"/>
</dbReference>
<proteinExistence type="predicted"/>
<feature type="transmembrane region" description="Helical" evidence="1">
    <location>
        <begin position="234"/>
        <end position="255"/>
    </location>
</feature>
<keyword evidence="1" id="KW-0812">Transmembrane</keyword>
<evidence type="ECO:0000313" key="3">
    <source>
        <dbReference type="Proteomes" id="UP001524473"/>
    </source>
</evidence>
<accession>A0ABT1RW36</accession>
<feature type="transmembrane region" description="Helical" evidence="1">
    <location>
        <begin position="198"/>
        <end position="222"/>
    </location>
</feature>
<keyword evidence="1" id="KW-1133">Transmembrane helix</keyword>
<gene>
    <name evidence="2" type="ORF">NE695_03025</name>
</gene>
<comment type="caution">
    <text evidence="2">The sequence shown here is derived from an EMBL/GenBank/DDBJ whole genome shotgun (WGS) entry which is preliminary data.</text>
</comment>
<keyword evidence="3" id="KW-1185">Reference proteome</keyword>
<name>A0ABT1RW36_9FIRM</name>
<keyword evidence="1" id="KW-0472">Membrane</keyword>
<organism evidence="2 3">
    <name type="scientific">Neglectibacter timonensis</name>
    <dbReference type="NCBI Taxonomy" id="1776382"/>
    <lineage>
        <taxon>Bacteria</taxon>
        <taxon>Bacillati</taxon>
        <taxon>Bacillota</taxon>
        <taxon>Clostridia</taxon>
        <taxon>Eubacteriales</taxon>
        <taxon>Oscillospiraceae</taxon>
        <taxon>Neglectibacter</taxon>
    </lineage>
</organism>
<dbReference type="Proteomes" id="UP001524473">
    <property type="component" value="Unassembled WGS sequence"/>
</dbReference>
<dbReference type="EMBL" id="JANFZH010000004">
    <property type="protein sequence ID" value="MCQ4838886.1"/>
    <property type="molecule type" value="Genomic_DNA"/>
</dbReference>
<dbReference type="GeneID" id="90534064"/>